<protein>
    <submittedName>
        <fullName evidence="2">Uncharacterized protein</fullName>
    </submittedName>
</protein>
<dbReference type="Proteomes" id="UP000070054">
    <property type="component" value="Unassembled WGS sequence"/>
</dbReference>
<proteinExistence type="predicted"/>
<gene>
    <name evidence="2" type="ORF">CNYM01_12373</name>
</gene>
<comment type="caution">
    <text evidence="2">The sequence shown here is derived from an EMBL/GenBank/DDBJ whole genome shotgun (WGS) entry which is preliminary data.</text>
</comment>
<dbReference type="EMBL" id="JEMN01001631">
    <property type="protein sequence ID" value="KXH31084.1"/>
    <property type="molecule type" value="Genomic_DNA"/>
</dbReference>
<reference evidence="2 3" key="1">
    <citation type="submission" date="2014-02" db="EMBL/GenBank/DDBJ databases">
        <title>The genome sequence of Colletotrichum nymphaeae SA-01.</title>
        <authorList>
            <person name="Baroncelli R."/>
            <person name="Thon M.R."/>
        </authorList>
    </citation>
    <scope>NUCLEOTIDE SEQUENCE [LARGE SCALE GENOMIC DNA]</scope>
    <source>
        <strain evidence="2 3">SA-01</strain>
    </source>
</reference>
<feature type="compositionally biased region" description="Basic and acidic residues" evidence="1">
    <location>
        <begin position="50"/>
        <end position="60"/>
    </location>
</feature>
<keyword evidence="3" id="KW-1185">Reference proteome</keyword>
<evidence type="ECO:0000313" key="2">
    <source>
        <dbReference type="EMBL" id="KXH31084.1"/>
    </source>
</evidence>
<organism evidence="2 3">
    <name type="scientific">Colletotrichum nymphaeae SA-01</name>
    <dbReference type="NCBI Taxonomy" id="1460502"/>
    <lineage>
        <taxon>Eukaryota</taxon>
        <taxon>Fungi</taxon>
        <taxon>Dikarya</taxon>
        <taxon>Ascomycota</taxon>
        <taxon>Pezizomycotina</taxon>
        <taxon>Sordariomycetes</taxon>
        <taxon>Hypocreomycetidae</taxon>
        <taxon>Glomerellales</taxon>
        <taxon>Glomerellaceae</taxon>
        <taxon>Colletotrichum</taxon>
        <taxon>Colletotrichum acutatum species complex</taxon>
    </lineage>
</organism>
<evidence type="ECO:0000256" key="1">
    <source>
        <dbReference type="SAM" id="MobiDB-lite"/>
    </source>
</evidence>
<dbReference type="AlphaFoldDB" id="A0A135S5A7"/>
<name>A0A135S5A7_9PEZI</name>
<evidence type="ECO:0000313" key="3">
    <source>
        <dbReference type="Proteomes" id="UP000070054"/>
    </source>
</evidence>
<feature type="region of interest" description="Disordered" evidence="1">
    <location>
        <begin position="46"/>
        <end position="66"/>
    </location>
</feature>
<accession>A0A135S5A7</accession>
<sequence>MHPTAPLITNVAREKSIQVVHNTTNSSSQGRVPATSATQYASAIKRIGHPQREPGPDRIYEAPPTSAGKLGLTAAAIHHRSFPAAHSTRGSPVHSRRLPNLARLPHRELRFATKNPTISASVFAEAPLRPAA</sequence>